<dbReference type="AlphaFoldDB" id="A0A1I1IX44"/>
<evidence type="ECO:0000256" key="1">
    <source>
        <dbReference type="ARBA" id="ARBA00004418"/>
    </source>
</evidence>
<dbReference type="STRING" id="517719.SAMN05421762_0823"/>
<dbReference type="NCBIfam" id="NF037995">
    <property type="entry name" value="TRAP_S1"/>
    <property type="match status" value="1"/>
</dbReference>
<dbReference type="InterPro" id="IPR038404">
    <property type="entry name" value="TRAP_DctP_sf"/>
</dbReference>
<comment type="subcellular location">
    <subcellularLocation>
        <location evidence="1">Periplasm</location>
    </subcellularLocation>
</comment>
<dbReference type="CDD" id="cd13666">
    <property type="entry name" value="PBP2_TRAP_DctP_like_1"/>
    <property type="match status" value="1"/>
</dbReference>
<dbReference type="GO" id="GO:0055085">
    <property type="term" value="P:transmembrane transport"/>
    <property type="evidence" value="ECO:0007669"/>
    <property type="project" value="InterPro"/>
</dbReference>
<keyword evidence="3" id="KW-0574">Periplasm</keyword>
<proteinExistence type="predicted"/>
<accession>A0A1I1IX44</accession>
<evidence type="ECO:0000256" key="2">
    <source>
        <dbReference type="ARBA" id="ARBA00022729"/>
    </source>
</evidence>
<dbReference type="InterPro" id="IPR018389">
    <property type="entry name" value="DctP_fam"/>
</dbReference>
<dbReference type="RefSeq" id="WP_093450702.1">
    <property type="nucleotide sequence ID" value="NZ_FNZG01000002.1"/>
</dbReference>
<sequence length="385" mass="41463">MTRRTVAKASALAIAAAAATTATPLAADNLNFAYGYPTNSAVGLAVDDYAAALEERSGGDLKVKSFAMSLLSLPETSPGVRDGLADVGFVLPPYYAAEYSTNLFLHELNQLINLAETPNGKEPLAYTGAMLEYTMQDCPECVAEFAAQNQVYTGGGVTPLYNLLCKDVVVTSVEDLKGKRLRAGGAGFVRFAEHFGAQGVRLPVNEVYEALDQGILDCAMLSAPELTNYNLHEVVTDITIGVPGGAFAGVASANVNRDRWTSMSDEQRSAMLYAGTVMTAATTWNFYTDDAAAIRHANEKGITIHDAEPELVAAVKDFTRQDLQTVSTLFTEQYNVARAAEIAAEFPARLEKWYALVAEIETQEQLTQLLWDEVVSKVDPAAYAQ</sequence>
<dbReference type="EMBL" id="FOLX01000001">
    <property type="protein sequence ID" value="SFC40919.1"/>
    <property type="molecule type" value="Genomic_DNA"/>
</dbReference>
<dbReference type="GO" id="GO:0042597">
    <property type="term" value="C:periplasmic space"/>
    <property type="evidence" value="ECO:0007669"/>
    <property type="project" value="UniProtKB-SubCell"/>
</dbReference>
<protein>
    <submittedName>
        <fullName evidence="5">TRAP-type C4-dicarboxylate transport system, substrate-binding protein</fullName>
    </submittedName>
</protein>
<organism evidence="5 6">
    <name type="scientific">Pseudooceanicola nitratireducens</name>
    <dbReference type="NCBI Taxonomy" id="517719"/>
    <lineage>
        <taxon>Bacteria</taxon>
        <taxon>Pseudomonadati</taxon>
        <taxon>Pseudomonadota</taxon>
        <taxon>Alphaproteobacteria</taxon>
        <taxon>Rhodobacterales</taxon>
        <taxon>Paracoccaceae</taxon>
        <taxon>Pseudooceanicola</taxon>
    </lineage>
</organism>
<evidence type="ECO:0000313" key="5">
    <source>
        <dbReference type="EMBL" id="SFC40919.1"/>
    </source>
</evidence>
<dbReference type="Pfam" id="PF03480">
    <property type="entry name" value="DctP"/>
    <property type="match status" value="1"/>
</dbReference>
<keyword evidence="6" id="KW-1185">Reference proteome</keyword>
<keyword evidence="2 4" id="KW-0732">Signal</keyword>
<gene>
    <name evidence="5" type="ORF">SAMN05421762_0823</name>
</gene>
<reference evidence="5 6" key="1">
    <citation type="submission" date="2016-10" db="EMBL/GenBank/DDBJ databases">
        <authorList>
            <person name="de Groot N.N."/>
        </authorList>
    </citation>
    <scope>NUCLEOTIDE SEQUENCE [LARGE SCALE GENOMIC DNA]</scope>
    <source>
        <strain evidence="5 6">DSM 29619</strain>
    </source>
</reference>
<dbReference type="Gene3D" id="3.40.190.170">
    <property type="entry name" value="Bacterial extracellular solute-binding protein, family 7"/>
    <property type="match status" value="1"/>
</dbReference>
<feature type="signal peptide" evidence="4">
    <location>
        <begin position="1"/>
        <end position="26"/>
    </location>
</feature>
<name>A0A1I1IX44_9RHOB</name>
<dbReference type="PANTHER" id="PTHR33376:SF5">
    <property type="entry name" value="EXTRACYTOPLASMIC SOLUTE RECEPTOR PROTEIN"/>
    <property type="match status" value="1"/>
</dbReference>
<dbReference type="PANTHER" id="PTHR33376">
    <property type="match status" value="1"/>
</dbReference>
<evidence type="ECO:0000313" key="6">
    <source>
        <dbReference type="Proteomes" id="UP000231644"/>
    </source>
</evidence>
<evidence type="ECO:0000256" key="3">
    <source>
        <dbReference type="ARBA" id="ARBA00022764"/>
    </source>
</evidence>
<dbReference type="OrthoDB" id="7239472at2"/>
<dbReference type="Proteomes" id="UP000231644">
    <property type="component" value="Unassembled WGS sequence"/>
</dbReference>
<feature type="chain" id="PRO_5014121687" evidence="4">
    <location>
        <begin position="27"/>
        <end position="385"/>
    </location>
</feature>
<evidence type="ECO:0000256" key="4">
    <source>
        <dbReference type="SAM" id="SignalP"/>
    </source>
</evidence>